<protein>
    <recommendedName>
        <fullName evidence="5">Ubiquitin-related modifier 1 homolog</fullName>
    </recommendedName>
</protein>
<comment type="PTM">
    <text evidence="5">C-terminal thiocarboxylation occurs in 2 steps, it is first acyl-adenylated (-COAMP) via the hesA/moeB/thiF part of the MOCS3/UBA4 homolog, then thiocarboxylated (-COSH) via the rhodanese domain of the MOCS3/UBA4 homolog.</text>
</comment>
<keyword evidence="2 5" id="KW-1017">Isopeptide bond</keyword>
<dbReference type="InterPro" id="IPR012675">
    <property type="entry name" value="Beta-grasp_dom_sf"/>
</dbReference>
<dbReference type="HAMAP" id="MF_03048">
    <property type="entry name" value="Urm1"/>
    <property type="match status" value="1"/>
</dbReference>
<accession>A0AAD4R8D9</accession>
<evidence type="ECO:0000313" key="7">
    <source>
        <dbReference type="EMBL" id="KAI1716403.1"/>
    </source>
</evidence>
<proteinExistence type="inferred from homology"/>
<dbReference type="EMBL" id="JAKKPZ010000010">
    <property type="protein sequence ID" value="KAI1716403.1"/>
    <property type="molecule type" value="Genomic_DNA"/>
</dbReference>
<name>A0AAD4R8D9_9BILA</name>
<evidence type="ECO:0000256" key="1">
    <source>
        <dbReference type="ARBA" id="ARBA00022490"/>
    </source>
</evidence>
<dbReference type="Pfam" id="PF09138">
    <property type="entry name" value="Urm1"/>
    <property type="match status" value="1"/>
</dbReference>
<keyword evidence="8" id="KW-1185">Reference proteome</keyword>
<dbReference type="SUPFAM" id="SSF54285">
    <property type="entry name" value="MoaD/ThiS"/>
    <property type="match status" value="1"/>
</dbReference>
<reference evidence="7" key="1">
    <citation type="submission" date="2022-01" db="EMBL/GenBank/DDBJ databases">
        <title>Genome Sequence Resource for Two Populations of Ditylenchus destructor, the Migratory Endoparasitic Phytonematode.</title>
        <authorList>
            <person name="Zhang H."/>
            <person name="Lin R."/>
            <person name="Xie B."/>
        </authorList>
    </citation>
    <scope>NUCLEOTIDE SEQUENCE</scope>
    <source>
        <strain evidence="7">BazhouSP</strain>
    </source>
</reference>
<evidence type="ECO:0000256" key="6">
    <source>
        <dbReference type="RuleBase" id="RU361182"/>
    </source>
</evidence>
<dbReference type="GO" id="GO:0032447">
    <property type="term" value="P:protein urmylation"/>
    <property type="evidence" value="ECO:0007669"/>
    <property type="project" value="UniProtKB-UniRule"/>
</dbReference>
<evidence type="ECO:0000256" key="5">
    <source>
        <dbReference type="HAMAP-Rule" id="MF_03048"/>
    </source>
</evidence>
<keyword evidence="4 5" id="KW-0833">Ubl conjugation pathway</keyword>
<evidence type="ECO:0000256" key="3">
    <source>
        <dbReference type="ARBA" id="ARBA00022694"/>
    </source>
</evidence>
<evidence type="ECO:0000256" key="2">
    <source>
        <dbReference type="ARBA" id="ARBA00022499"/>
    </source>
</evidence>
<dbReference type="PANTHER" id="PTHR14986">
    <property type="entry name" value="RURM1 PROTEIN"/>
    <property type="match status" value="1"/>
</dbReference>
<dbReference type="PIRSF" id="PIRSF037379">
    <property type="entry name" value="Ubiquitin-related_modifier_1"/>
    <property type="match status" value="1"/>
</dbReference>
<feature type="cross-link" description="Glycyl lysine isopeptide (Gly-Lys) (interchain with K-? in acceptor proteins)" evidence="5">
    <location>
        <position position="101"/>
    </location>
</feature>
<sequence length="101" mass="10926">MASTSLTLNFSGGAESLFDGKRVHEVTIKETDKLTVAQLLKWILVNLLSNCDKTELLICNGSVRPGILVLINDTDWEIVGGLDAELNNKDIVAFISTLHGG</sequence>
<comment type="function">
    <text evidence="5">Acts as a sulfur carrier required for 2-thiolation of mcm(5)S(2)U at tRNA wobble positions of cytosolic tRNA(Lys), tRNA(Glu) and tRNA(Gln). Serves as sulfur donor in tRNA 2-thiolation reaction by being thiocarboxylated (-COSH) at its C-terminus by the MOCS3/UBA4 homolog. The sulfur is then transferred to tRNA to form 2-thiolation of mcm(5)S(2)U. Also acts as a ubiquitin-like protein (UBL) that is covalently conjugated via an isopeptide bond to lysine residues of target proteins. The thiocarboxylated form serves as substrate for conjugation and oxidative stress specifically induces the formation of UBL-protein conjugates.</text>
</comment>
<dbReference type="Gene3D" id="3.10.20.30">
    <property type="match status" value="1"/>
</dbReference>
<gene>
    <name evidence="7" type="ORF">DdX_07453</name>
</gene>
<feature type="modified residue" description="1-thioglycine" evidence="5">
    <location>
        <position position="101"/>
    </location>
</feature>
<evidence type="ECO:0000256" key="4">
    <source>
        <dbReference type="ARBA" id="ARBA00022786"/>
    </source>
</evidence>
<organism evidence="7 8">
    <name type="scientific">Ditylenchus destructor</name>
    <dbReference type="NCBI Taxonomy" id="166010"/>
    <lineage>
        <taxon>Eukaryota</taxon>
        <taxon>Metazoa</taxon>
        <taxon>Ecdysozoa</taxon>
        <taxon>Nematoda</taxon>
        <taxon>Chromadorea</taxon>
        <taxon>Rhabditida</taxon>
        <taxon>Tylenchina</taxon>
        <taxon>Tylenchomorpha</taxon>
        <taxon>Sphaerularioidea</taxon>
        <taxon>Anguinidae</taxon>
        <taxon>Anguininae</taxon>
        <taxon>Ditylenchus</taxon>
    </lineage>
</organism>
<dbReference type="CDD" id="cd01764">
    <property type="entry name" value="Ubl_Urm1"/>
    <property type="match status" value="1"/>
</dbReference>
<keyword evidence="1 5" id="KW-0963">Cytoplasm</keyword>
<comment type="similarity">
    <text evidence="5 6">Belongs to the URM1 family.</text>
</comment>
<comment type="pathway">
    <text evidence="5 6">tRNA modification; 5-methoxycarbonylmethyl-2-thiouridine-tRNA biosynthesis.</text>
</comment>
<dbReference type="GO" id="GO:0034227">
    <property type="term" value="P:tRNA thio-modification"/>
    <property type="evidence" value="ECO:0007669"/>
    <property type="project" value="UniProtKB-UniRule"/>
</dbReference>
<keyword evidence="3 5" id="KW-0819">tRNA processing</keyword>
<evidence type="ECO:0000313" key="8">
    <source>
        <dbReference type="Proteomes" id="UP001201812"/>
    </source>
</evidence>
<dbReference type="Proteomes" id="UP001201812">
    <property type="component" value="Unassembled WGS sequence"/>
</dbReference>
<dbReference type="AlphaFoldDB" id="A0AAD4R8D9"/>
<dbReference type="GO" id="GO:0005829">
    <property type="term" value="C:cytosol"/>
    <property type="evidence" value="ECO:0007669"/>
    <property type="project" value="UniProtKB-UniRule"/>
</dbReference>
<comment type="subcellular location">
    <subcellularLocation>
        <location evidence="5 6">Cytoplasm</location>
    </subcellularLocation>
</comment>
<comment type="caution">
    <text evidence="7">The sequence shown here is derived from an EMBL/GenBank/DDBJ whole genome shotgun (WGS) entry which is preliminary data.</text>
</comment>
<dbReference type="InterPro" id="IPR015221">
    <property type="entry name" value="Urm1"/>
</dbReference>
<dbReference type="GO" id="GO:0002098">
    <property type="term" value="P:tRNA wobble uridine modification"/>
    <property type="evidence" value="ECO:0007669"/>
    <property type="project" value="UniProtKB-UniRule"/>
</dbReference>
<dbReference type="InterPro" id="IPR016155">
    <property type="entry name" value="Mopterin_synth/thiamin_S_b"/>
</dbReference>